<protein>
    <submittedName>
        <fullName evidence="2">Uncharacterized protein</fullName>
    </submittedName>
</protein>
<comment type="caution">
    <text evidence="2">The sequence shown here is derived from an EMBL/GenBank/DDBJ whole genome shotgun (WGS) entry which is preliminary data.</text>
</comment>
<reference evidence="2 3" key="1">
    <citation type="submission" date="2017-01" db="EMBL/GenBank/DDBJ databases">
        <title>Genome Analysis of Deinococcus marmoris KOPRI26562.</title>
        <authorList>
            <person name="Kim J.H."/>
            <person name="Oh H.-M."/>
        </authorList>
    </citation>
    <scope>NUCLEOTIDE SEQUENCE [LARGE SCALE GENOMIC DNA]</scope>
    <source>
        <strain evidence="2 3">KOPRI26562</strain>
    </source>
</reference>
<evidence type="ECO:0000313" key="2">
    <source>
        <dbReference type="EMBL" id="OLV18669.1"/>
    </source>
</evidence>
<dbReference type="EMBL" id="MSTI01000107">
    <property type="protein sequence ID" value="OLV17270.1"/>
    <property type="molecule type" value="Genomic_DNA"/>
</dbReference>
<evidence type="ECO:0000313" key="1">
    <source>
        <dbReference type="EMBL" id="OLV17270.1"/>
    </source>
</evidence>
<dbReference type="Gene3D" id="3.40.30.10">
    <property type="entry name" value="Glutaredoxin"/>
    <property type="match status" value="1"/>
</dbReference>
<dbReference type="AlphaFoldDB" id="A0A1U7P0H2"/>
<dbReference type="Proteomes" id="UP000186607">
    <property type="component" value="Unassembled WGS sequence"/>
</dbReference>
<accession>A0A1U7P0H2</accession>
<gene>
    <name evidence="2" type="ORF">BOO71_0005047</name>
    <name evidence="1" type="ORF">BOO71_0009424</name>
</gene>
<name>A0A1U7P0H2_9DEIO</name>
<proteinExistence type="predicted"/>
<dbReference type="InterPro" id="IPR036249">
    <property type="entry name" value="Thioredoxin-like_sf"/>
</dbReference>
<dbReference type="EMBL" id="MSTI01000062">
    <property type="protein sequence ID" value="OLV18669.1"/>
    <property type="molecule type" value="Genomic_DNA"/>
</dbReference>
<evidence type="ECO:0000313" key="3">
    <source>
        <dbReference type="Proteomes" id="UP000186607"/>
    </source>
</evidence>
<keyword evidence="3" id="KW-1185">Reference proteome</keyword>
<dbReference type="SUPFAM" id="SSF52833">
    <property type="entry name" value="Thioredoxin-like"/>
    <property type="match status" value="1"/>
</dbReference>
<organism evidence="2 3">
    <name type="scientific">Deinococcus marmoris</name>
    <dbReference type="NCBI Taxonomy" id="249408"/>
    <lineage>
        <taxon>Bacteria</taxon>
        <taxon>Thermotogati</taxon>
        <taxon>Deinococcota</taxon>
        <taxon>Deinococci</taxon>
        <taxon>Deinococcales</taxon>
        <taxon>Deinococcaceae</taxon>
        <taxon>Deinococcus</taxon>
    </lineage>
</organism>
<sequence>MVRTYGVHTVPTILFIDPSGHVMKTVHGALAQQDILDGLKLIL</sequence>